<dbReference type="Pfam" id="PF06752">
    <property type="entry name" value="E_Pc_C"/>
    <property type="match status" value="1"/>
</dbReference>
<dbReference type="HOGENOM" id="CLU_012781_0_0_1"/>
<organism evidence="3 4">
    <name type="scientific">Tetraodon nigroviridis</name>
    <name type="common">Spotted green pufferfish</name>
    <name type="synonym">Chelonodon nigroviridis</name>
    <dbReference type="NCBI Taxonomy" id="99883"/>
    <lineage>
        <taxon>Eukaryota</taxon>
        <taxon>Metazoa</taxon>
        <taxon>Chordata</taxon>
        <taxon>Craniata</taxon>
        <taxon>Vertebrata</taxon>
        <taxon>Euteleostomi</taxon>
        <taxon>Actinopterygii</taxon>
        <taxon>Neopterygii</taxon>
        <taxon>Teleostei</taxon>
        <taxon>Neoteleostei</taxon>
        <taxon>Acanthomorphata</taxon>
        <taxon>Eupercaria</taxon>
        <taxon>Tetraodontiformes</taxon>
        <taxon>Tetradontoidea</taxon>
        <taxon>Tetraodontidae</taxon>
        <taxon>Tetraodon</taxon>
    </lineage>
</organism>
<feature type="compositionally biased region" description="Basic and acidic residues" evidence="1">
    <location>
        <begin position="311"/>
        <end position="330"/>
    </location>
</feature>
<dbReference type="GO" id="GO:0035267">
    <property type="term" value="C:NuA4 histone acetyltransferase complex"/>
    <property type="evidence" value="ECO:0007669"/>
    <property type="project" value="InterPro"/>
</dbReference>
<reference evidence="3" key="3">
    <citation type="submission" date="2025-09" db="UniProtKB">
        <authorList>
            <consortium name="Ensembl"/>
        </authorList>
    </citation>
    <scope>IDENTIFICATION</scope>
</reference>
<feature type="region of interest" description="Disordered" evidence="1">
    <location>
        <begin position="368"/>
        <end position="391"/>
    </location>
</feature>
<dbReference type="GO" id="GO:0006357">
    <property type="term" value="P:regulation of transcription by RNA polymerase II"/>
    <property type="evidence" value="ECO:0007669"/>
    <property type="project" value="InterPro"/>
</dbReference>
<dbReference type="AlphaFoldDB" id="H3CRB0"/>
<dbReference type="Ensembl" id="ENSTNIT00000010975.1">
    <property type="protein sequence ID" value="ENSTNIP00000010794.1"/>
    <property type="gene ID" value="ENSTNIG00000007972.1"/>
</dbReference>
<dbReference type="GeneTree" id="ENSGT00940000155003"/>
<dbReference type="InterPro" id="IPR009607">
    <property type="entry name" value="Enhancer_polycomb_C"/>
</dbReference>
<feature type="domain" description="Enhancer of polycomb C-terminal" evidence="2">
    <location>
        <begin position="610"/>
        <end position="796"/>
    </location>
</feature>
<evidence type="ECO:0000313" key="3">
    <source>
        <dbReference type="Ensembl" id="ENSTNIP00000010794.1"/>
    </source>
</evidence>
<feature type="region of interest" description="Disordered" evidence="1">
    <location>
        <begin position="311"/>
        <end position="355"/>
    </location>
</feature>
<feature type="region of interest" description="Disordered" evidence="1">
    <location>
        <begin position="676"/>
        <end position="739"/>
    </location>
</feature>
<dbReference type="InterPro" id="IPR024943">
    <property type="entry name" value="Enhancer_polycomb"/>
</dbReference>
<reference evidence="3" key="2">
    <citation type="submission" date="2025-08" db="UniProtKB">
        <authorList>
            <consortium name="Ensembl"/>
        </authorList>
    </citation>
    <scope>IDENTIFICATION</scope>
</reference>
<dbReference type="STRING" id="99883.ENSTNIP00000010794"/>
<protein>
    <submittedName>
        <fullName evidence="3">Enhancer of polycomb homolog 1</fullName>
    </submittedName>
</protein>
<dbReference type="PANTHER" id="PTHR14898">
    <property type="entry name" value="ENHANCER OF POLYCOMB"/>
    <property type="match status" value="1"/>
</dbReference>
<evidence type="ECO:0000256" key="1">
    <source>
        <dbReference type="SAM" id="MobiDB-lite"/>
    </source>
</evidence>
<evidence type="ECO:0000259" key="2">
    <source>
        <dbReference type="Pfam" id="PF06752"/>
    </source>
</evidence>
<feature type="compositionally biased region" description="Pro residues" evidence="1">
    <location>
        <begin position="483"/>
        <end position="495"/>
    </location>
</feature>
<keyword evidence="4" id="KW-1185">Reference proteome</keyword>
<sequence>MSKLSFRARALDASKPLPVFRCEDLPDLHEYASINRAVPQMPTGMEKEEESDHLICKISLPAKKMWMQKSNHPCPSVPEASHVLMTFHLFHKSVFTFSIFLCHPVAFSLDTEQPDYDLDSDDDMFVNKLKKKMEISQLQFEEMIDRLEKGSGQQLVSLPEAKLLLKEDDELIKEVFDYWSRKRKNSKANSLIPTVKQEKRDGSSTNDPYVAFRRRTEKMQTRKNRKNDEASYEKMLKLRRDLSRAVTILEMIKRREKSKRELLHLTLEVFEKRNVMADFGGEVMAEVLAEQALVRPQIIPLVPLTNQYRHQDHMDHKDYKSKPDKMEVPRQKRKYEKKQKVLPLSSGAPHHQGPVVFNAKDLNQYDFPSSDDEPFSQLHSGSSEAEEENDPDGVYAFRRKAGCQYYAPRQDCVGSWPWCGPGEDGLAEARFRYSLTTLTVPRRCLGMARRRVGRGGRVLLDRAHTDYDNIFHGLDPEVLHPAHPSPPRPLTPPPTTASRSPSTDLSHILLSIKSCRWRHFRPRTLPLHELDNAHPIFRKLSRGLKKHNVDAGRRVELAFVCTTRTDGRRQSTGFVCLTVVFVCQRTRIHGRKPFTRESQPPAQETQAPPLSAQIANRQSPAHTLDQAKAQFAASALVTIDQLLALKTKEELGPGGGVNGVLSPSGVYKGLHLASTASPSPAATAPPIAAPTPVSLHPCTTTSPPPPPVPTTALSGPAGKQQPPSGRSRRQTRATPRTLSTPVFASALKLAHAATANCQKPKVATAPPLDIVPRENHEQDKPALNSLSENTMAMEVT</sequence>
<accession>H3CRB0</accession>
<reference evidence="4" key="1">
    <citation type="journal article" date="2004" name="Nature">
        <title>Genome duplication in the teleost fish Tetraodon nigroviridis reveals the early vertebrate proto-karyotype.</title>
        <authorList>
            <person name="Jaillon O."/>
            <person name="Aury J.-M."/>
            <person name="Brunet F."/>
            <person name="Petit J.-L."/>
            <person name="Stange-Thomann N."/>
            <person name="Mauceli E."/>
            <person name="Bouneau L."/>
            <person name="Fischer C."/>
            <person name="Ozouf-Costaz C."/>
            <person name="Bernot A."/>
            <person name="Nicaud S."/>
            <person name="Jaffe D."/>
            <person name="Fisher S."/>
            <person name="Lutfalla G."/>
            <person name="Dossat C."/>
            <person name="Segurens B."/>
            <person name="Dasilva C."/>
            <person name="Salanoubat M."/>
            <person name="Levy M."/>
            <person name="Boudet N."/>
            <person name="Castellano S."/>
            <person name="Anthouard V."/>
            <person name="Jubin C."/>
            <person name="Castelli V."/>
            <person name="Katinka M."/>
            <person name="Vacherie B."/>
            <person name="Biemont C."/>
            <person name="Skalli Z."/>
            <person name="Cattolico L."/>
            <person name="Poulain J."/>
            <person name="De Berardinis V."/>
            <person name="Cruaud C."/>
            <person name="Duprat S."/>
            <person name="Brottier P."/>
            <person name="Coutanceau J.-P."/>
            <person name="Gouzy J."/>
            <person name="Parra G."/>
            <person name="Lardier G."/>
            <person name="Chapple C."/>
            <person name="McKernan K.J."/>
            <person name="McEwan P."/>
            <person name="Bosak S."/>
            <person name="Kellis M."/>
            <person name="Volff J.-N."/>
            <person name="Guigo R."/>
            <person name="Zody M.C."/>
            <person name="Mesirov J."/>
            <person name="Lindblad-Toh K."/>
            <person name="Birren B."/>
            <person name="Nusbaum C."/>
            <person name="Kahn D."/>
            <person name="Robinson-Rechavi M."/>
            <person name="Laudet V."/>
            <person name="Schachter V."/>
            <person name="Quetier F."/>
            <person name="Saurin W."/>
            <person name="Scarpelli C."/>
            <person name="Wincker P."/>
            <person name="Lander E.S."/>
            <person name="Weissenbach J."/>
            <person name="Roest Crollius H."/>
        </authorList>
    </citation>
    <scope>NUCLEOTIDE SEQUENCE [LARGE SCALE GENOMIC DNA]</scope>
</reference>
<evidence type="ECO:0000313" key="4">
    <source>
        <dbReference type="Proteomes" id="UP000007303"/>
    </source>
</evidence>
<feature type="region of interest" description="Disordered" evidence="1">
    <location>
        <begin position="477"/>
        <end position="503"/>
    </location>
</feature>
<proteinExistence type="predicted"/>
<name>H3CRB0_TETNG</name>
<feature type="compositionally biased region" description="Low complexity" evidence="1">
    <location>
        <begin position="676"/>
        <end position="701"/>
    </location>
</feature>
<gene>
    <name evidence="3" type="primary">EPC1</name>
</gene>
<dbReference type="InParanoid" id="H3CRB0"/>
<dbReference type="OMA" id="RPKRRYE"/>
<dbReference type="Proteomes" id="UP000007303">
    <property type="component" value="Unassembled WGS sequence"/>
</dbReference>